<sequence length="134" mass="15344">MSRNVKSVKGQNCAVKTIIKRNQIFDHTWDSSSFCSATATHGSSCGCGKNFPVKYFMREWESVEMRKKYCERIAVGKCSLGHFHFFGPTCQDLDEDEDEFGQTGIKIVKIESLSEELQTAIKIREKYPNDIPFF</sequence>
<reference evidence="1" key="1">
    <citation type="submission" date="2018-10" db="EMBL/GenBank/DDBJ databases">
        <title>Hidden diversity of soil giant viruses.</title>
        <authorList>
            <person name="Schulz F."/>
            <person name="Alteio L."/>
            <person name="Goudeau D."/>
            <person name="Ryan E.M."/>
            <person name="Malmstrom R.R."/>
            <person name="Blanchard J."/>
            <person name="Woyke T."/>
        </authorList>
    </citation>
    <scope>NUCLEOTIDE SEQUENCE</scope>
    <source>
        <strain evidence="1">TEV1</strain>
    </source>
</reference>
<organism evidence="1">
    <name type="scientific">Terrestrivirus sp</name>
    <dbReference type="NCBI Taxonomy" id="2487775"/>
    <lineage>
        <taxon>Viruses</taxon>
        <taxon>Varidnaviria</taxon>
        <taxon>Bamfordvirae</taxon>
        <taxon>Nucleocytoviricota</taxon>
        <taxon>Megaviricetes</taxon>
        <taxon>Imitervirales</taxon>
        <taxon>Mimiviridae</taxon>
        <taxon>Klosneuvirinae</taxon>
    </lineage>
</organism>
<evidence type="ECO:0000313" key="1">
    <source>
        <dbReference type="EMBL" id="AYV75478.1"/>
    </source>
</evidence>
<accession>A0A3G4ZKW7</accession>
<proteinExistence type="predicted"/>
<protein>
    <submittedName>
        <fullName evidence="1">Uncharacterized protein</fullName>
    </submittedName>
</protein>
<dbReference type="EMBL" id="MK071979">
    <property type="protein sequence ID" value="AYV75478.1"/>
    <property type="molecule type" value="Genomic_DNA"/>
</dbReference>
<name>A0A3G4ZKW7_9VIRU</name>
<gene>
    <name evidence="1" type="ORF">Terrestrivirus1_352</name>
</gene>